<keyword evidence="3" id="KW-1185">Reference proteome</keyword>
<gene>
    <name evidence="2" type="ORF">PGT21_018208</name>
</gene>
<feature type="compositionally biased region" description="Basic and acidic residues" evidence="1">
    <location>
        <begin position="1"/>
        <end position="13"/>
    </location>
</feature>
<feature type="region of interest" description="Disordered" evidence="1">
    <location>
        <begin position="37"/>
        <end position="110"/>
    </location>
</feature>
<proteinExistence type="predicted"/>
<comment type="caution">
    <text evidence="2">The sequence shown here is derived from an EMBL/GenBank/DDBJ whole genome shotgun (WGS) entry which is preliminary data.</text>
</comment>
<protein>
    <submittedName>
        <fullName evidence="2">Uncharacterized protein</fullName>
    </submittedName>
</protein>
<accession>A0A5B0PL74</accession>
<sequence length="117" mass="12886">MEENCQEHEEHKPLLFPNIGPRKPSKTLMLFDGAIVDGDGGSESQYEPWPLVPAREVSGDEANNPPASKKPKLDLQLSLGLPSKDAESLQPGPSSHQSRISHPNGKPLTFPKYLFQM</sequence>
<dbReference type="EMBL" id="VSWC01000053">
    <property type="protein sequence ID" value="KAA1101384.1"/>
    <property type="molecule type" value="Genomic_DNA"/>
</dbReference>
<name>A0A5B0PL74_PUCGR</name>
<dbReference type="Proteomes" id="UP000324748">
    <property type="component" value="Unassembled WGS sequence"/>
</dbReference>
<dbReference type="OrthoDB" id="10282763at2759"/>
<evidence type="ECO:0000256" key="1">
    <source>
        <dbReference type="SAM" id="MobiDB-lite"/>
    </source>
</evidence>
<organism evidence="2 3">
    <name type="scientific">Puccinia graminis f. sp. tritici</name>
    <dbReference type="NCBI Taxonomy" id="56615"/>
    <lineage>
        <taxon>Eukaryota</taxon>
        <taxon>Fungi</taxon>
        <taxon>Dikarya</taxon>
        <taxon>Basidiomycota</taxon>
        <taxon>Pucciniomycotina</taxon>
        <taxon>Pucciniomycetes</taxon>
        <taxon>Pucciniales</taxon>
        <taxon>Pucciniaceae</taxon>
        <taxon>Puccinia</taxon>
    </lineage>
</organism>
<evidence type="ECO:0000313" key="2">
    <source>
        <dbReference type="EMBL" id="KAA1101384.1"/>
    </source>
</evidence>
<feature type="region of interest" description="Disordered" evidence="1">
    <location>
        <begin position="1"/>
        <end position="23"/>
    </location>
</feature>
<reference evidence="2 3" key="1">
    <citation type="submission" date="2019-05" db="EMBL/GenBank/DDBJ databases">
        <title>Emergence of the Ug99 lineage of the wheat stem rust pathogen through somatic hybridization.</title>
        <authorList>
            <person name="Li F."/>
            <person name="Upadhyaya N.M."/>
            <person name="Sperschneider J."/>
            <person name="Matny O."/>
            <person name="Nguyen-Phuc H."/>
            <person name="Mago R."/>
            <person name="Raley C."/>
            <person name="Miller M.E."/>
            <person name="Silverstein K.A.T."/>
            <person name="Henningsen E."/>
            <person name="Hirsch C.D."/>
            <person name="Visser B."/>
            <person name="Pretorius Z.A."/>
            <person name="Steffenson B.J."/>
            <person name="Schwessinger B."/>
            <person name="Dodds P.N."/>
            <person name="Figueroa M."/>
        </authorList>
    </citation>
    <scope>NUCLEOTIDE SEQUENCE [LARGE SCALE GENOMIC DNA]</scope>
    <source>
        <strain evidence="2">21-0</strain>
    </source>
</reference>
<evidence type="ECO:0000313" key="3">
    <source>
        <dbReference type="Proteomes" id="UP000324748"/>
    </source>
</evidence>
<feature type="compositionally biased region" description="Polar residues" evidence="1">
    <location>
        <begin position="91"/>
        <end position="101"/>
    </location>
</feature>
<dbReference type="AlphaFoldDB" id="A0A5B0PL74"/>